<dbReference type="PRINTS" id="PR00081">
    <property type="entry name" value="GDHRDH"/>
</dbReference>
<evidence type="ECO:0000256" key="1">
    <source>
        <dbReference type="ARBA" id="ARBA00006484"/>
    </source>
</evidence>
<feature type="region of interest" description="Disordered" evidence="2">
    <location>
        <begin position="43"/>
        <end position="71"/>
    </location>
</feature>
<evidence type="ECO:0000313" key="3">
    <source>
        <dbReference type="EMBL" id="RYO99038.1"/>
    </source>
</evidence>
<dbReference type="InterPro" id="IPR002347">
    <property type="entry name" value="SDR_fam"/>
</dbReference>
<accession>A0A4Q4T6K0</accession>
<dbReference type="InterPro" id="IPR051468">
    <property type="entry name" value="Fungal_SecMetab_SDRs"/>
</dbReference>
<dbReference type="GO" id="GO:0016491">
    <property type="term" value="F:oxidoreductase activity"/>
    <property type="evidence" value="ECO:0007669"/>
    <property type="project" value="TreeGrafter"/>
</dbReference>
<proteinExistence type="inferred from homology"/>
<dbReference type="InterPro" id="IPR036291">
    <property type="entry name" value="NAD(P)-bd_dom_sf"/>
</dbReference>
<sequence length="376" mass="40601">MPRGTKHLTEADRQRVRTLYFDAKLSPSEIERVTGFTLGQIKRSRESAHVGKRTGRPKMNPDAPAEEGRDAVRAKISAAQQPLLQPHAASSAFQQPETSPVPLLPNDNPLVSPIDPTKTIVLITGANRGIGLEIVKALLQAEPAADDSAGGGPYHVFLCSRDWAKGEHATASLVAEHENSLSVLPLDVTSAESIKWAAQTVDSIAGRVDILVNNAAVMKYGGDPVPTLREALETNLVSSYATSEAFKSLLMVQLPSSKKDKRLIHMTCDMGSIAHRSDPSSKTYPITAPEYRISKAGLNMMAACQRFDLQGSGVKVCVYNTGYTATDLAGLDPDMKRAHGAREAGEVAKAFVRVIEGHRDEEFGQILDTLEGTLPW</sequence>
<gene>
    <name evidence="3" type="ORF">DL764_006920</name>
</gene>
<dbReference type="EMBL" id="QJNU01000438">
    <property type="protein sequence ID" value="RYO99038.1"/>
    <property type="molecule type" value="Genomic_DNA"/>
</dbReference>
<dbReference type="PANTHER" id="PTHR43544:SF32">
    <property type="entry name" value="CHAIN DEHYDROGENASE, PUTATIVE (AFU_ORTHOLOGUE AFUA_5G01530)-RELATED"/>
    <property type="match status" value="1"/>
</dbReference>
<reference evidence="3 4" key="1">
    <citation type="submission" date="2018-06" db="EMBL/GenBank/DDBJ databases">
        <title>Complete Genomes of Monosporascus.</title>
        <authorList>
            <person name="Robinson A.J."/>
            <person name="Natvig D.O."/>
        </authorList>
    </citation>
    <scope>NUCLEOTIDE SEQUENCE [LARGE SCALE GENOMIC DNA]</scope>
    <source>
        <strain evidence="3 4">CBS 110550</strain>
    </source>
</reference>
<comment type="caution">
    <text evidence="3">The sequence shown here is derived from an EMBL/GenBank/DDBJ whole genome shotgun (WGS) entry which is preliminary data.</text>
</comment>
<dbReference type="SUPFAM" id="SSF51735">
    <property type="entry name" value="NAD(P)-binding Rossmann-fold domains"/>
    <property type="match status" value="1"/>
</dbReference>
<evidence type="ECO:0000256" key="2">
    <source>
        <dbReference type="SAM" id="MobiDB-lite"/>
    </source>
</evidence>
<name>A0A4Q4T6K0_9PEZI</name>
<dbReference type="Gene3D" id="3.40.50.720">
    <property type="entry name" value="NAD(P)-binding Rossmann-like Domain"/>
    <property type="match status" value="1"/>
</dbReference>
<organism evidence="3 4">
    <name type="scientific">Monosporascus ibericus</name>
    <dbReference type="NCBI Taxonomy" id="155417"/>
    <lineage>
        <taxon>Eukaryota</taxon>
        <taxon>Fungi</taxon>
        <taxon>Dikarya</taxon>
        <taxon>Ascomycota</taxon>
        <taxon>Pezizomycotina</taxon>
        <taxon>Sordariomycetes</taxon>
        <taxon>Xylariomycetidae</taxon>
        <taxon>Xylariales</taxon>
        <taxon>Xylariales incertae sedis</taxon>
        <taxon>Monosporascus</taxon>
    </lineage>
</organism>
<dbReference type="OrthoDB" id="1933717at2759"/>
<dbReference type="AlphaFoldDB" id="A0A4Q4T6K0"/>
<dbReference type="Proteomes" id="UP000293360">
    <property type="component" value="Unassembled WGS sequence"/>
</dbReference>
<keyword evidence="4" id="KW-1185">Reference proteome</keyword>
<protein>
    <submittedName>
        <fullName evidence="3">Uncharacterized protein</fullName>
    </submittedName>
</protein>
<dbReference type="Pfam" id="PF00106">
    <property type="entry name" value="adh_short"/>
    <property type="match status" value="1"/>
</dbReference>
<dbReference type="GO" id="GO:0019748">
    <property type="term" value="P:secondary metabolic process"/>
    <property type="evidence" value="ECO:0007669"/>
    <property type="project" value="TreeGrafter"/>
</dbReference>
<comment type="similarity">
    <text evidence="1">Belongs to the short-chain dehydrogenases/reductases (SDR) family.</text>
</comment>
<dbReference type="GO" id="GO:0005737">
    <property type="term" value="C:cytoplasm"/>
    <property type="evidence" value="ECO:0007669"/>
    <property type="project" value="TreeGrafter"/>
</dbReference>
<dbReference type="PANTHER" id="PTHR43544">
    <property type="entry name" value="SHORT-CHAIN DEHYDROGENASE/REDUCTASE"/>
    <property type="match status" value="1"/>
</dbReference>
<evidence type="ECO:0000313" key="4">
    <source>
        <dbReference type="Proteomes" id="UP000293360"/>
    </source>
</evidence>